<dbReference type="AlphaFoldDB" id="A0A5J6MUU4"/>
<dbReference type="SUPFAM" id="SSF64438">
    <property type="entry name" value="CNF1/YfiH-like putative cysteine hydrolases"/>
    <property type="match status" value="1"/>
</dbReference>
<dbReference type="PANTHER" id="PTHR30616:SF2">
    <property type="entry name" value="PURINE NUCLEOSIDE PHOSPHORYLASE LACC1"/>
    <property type="match status" value="1"/>
</dbReference>
<evidence type="ECO:0000256" key="4">
    <source>
        <dbReference type="ARBA" id="ARBA00022723"/>
    </source>
</evidence>
<keyword evidence="3" id="KW-0808">Transferase</keyword>
<accession>A0A5J6MUU4</accession>
<evidence type="ECO:0000256" key="7">
    <source>
        <dbReference type="ARBA" id="ARBA00047989"/>
    </source>
</evidence>
<evidence type="ECO:0000256" key="3">
    <source>
        <dbReference type="ARBA" id="ARBA00022679"/>
    </source>
</evidence>
<dbReference type="GO" id="GO:0005507">
    <property type="term" value="F:copper ion binding"/>
    <property type="evidence" value="ECO:0007669"/>
    <property type="project" value="TreeGrafter"/>
</dbReference>
<comment type="catalytic activity">
    <reaction evidence="8">
        <text>adenosine + phosphate = alpha-D-ribose 1-phosphate + adenine</text>
        <dbReference type="Rhea" id="RHEA:27642"/>
        <dbReference type="ChEBI" id="CHEBI:16335"/>
        <dbReference type="ChEBI" id="CHEBI:16708"/>
        <dbReference type="ChEBI" id="CHEBI:43474"/>
        <dbReference type="ChEBI" id="CHEBI:57720"/>
        <dbReference type="EC" id="2.4.2.1"/>
    </reaction>
    <physiologicalReaction direction="left-to-right" evidence="8">
        <dbReference type="Rhea" id="RHEA:27643"/>
    </physiologicalReaction>
</comment>
<comment type="catalytic activity">
    <reaction evidence="1">
        <text>inosine + phosphate = alpha-D-ribose 1-phosphate + hypoxanthine</text>
        <dbReference type="Rhea" id="RHEA:27646"/>
        <dbReference type="ChEBI" id="CHEBI:17368"/>
        <dbReference type="ChEBI" id="CHEBI:17596"/>
        <dbReference type="ChEBI" id="CHEBI:43474"/>
        <dbReference type="ChEBI" id="CHEBI:57720"/>
        <dbReference type="EC" id="2.4.2.1"/>
    </reaction>
    <physiologicalReaction direction="left-to-right" evidence="1">
        <dbReference type="Rhea" id="RHEA:27647"/>
    </physiologicalReaction>
</comment>
<evidence type="ECO:0000256" key="1">
    <source>
        <dbReference type="ARBA" id="ARBA00000553"/>
    </source>
</evidence>
<dbReference type="NCBIfam" id="TIGR00726">
    <property type="entry name" value="peptidoglycan editing factor PgeF"/>
    <property type="match status" value="1"/>
</dbReference>
<proteinExistence type="inferred from homology"/>
<dbReference type="InterPro" id="IPR038371">
    <property type="entry name" value="Cu_polyphenol_OxRdtase_sf"/>
</dbReference>
<evidence type="ECO:0000256" key="10">
    <source>
        <dbReference type="RuleBase" id="RU361274"/>
    </source>
</evidence>
<comment type="similarity">
    <text evidence="2 10">Belongs to the purine nucleoside phosphorylase YfiH/LACC1 family.</text>
</comment>
<reference evidence="11 12" key="1">
    <citation type="submission" date="2019-08" db="EMBL/GenBank/DDBJ databases">
        <title>Hyperibacter terrae gen. nov., sp. nov. and Hyperibacter viscosus sp. nov., two new members in the family Rhodospirillaceae isolated from the rhizosphere of Hypericum perforatum.</title>
        <authorList>
            <person name="Noviana Z."/>
        </authorList>
    </citation>
    <scope>NUCLEOTIDE SEQUENCE [LARGE SCALE GENOMIC DNA]</scope>
    <source>
        <strain evidence="11 12">R5959</strain>
    </source>
</reference>
<organism evidence="11 12">
    <name type="scientific">Hypericibacter adhaerens</name>
    <dbReference type="NCBI Taxonomy" id="2602016"/>
    <lineage>
        <taxon>Bacteria</taxon>
        <taxon>Pseudomonadati</taxon>
        <taxon>Pseudomonadota</taxon>
        <taxon>Alphaproteobacteria</taxon>
        <taxon>Rhodospirillales</taxon>
        <taxon>Dongiaceae</taxon>
        <taxon>Hypericibacter</taxon>
    </lineage>
</organism>
<dbReference type="Proteomes" id="UP000325797">
    <property type="component" value="Chromosome"/>
</dbReference>
<evidence type="ECO:0000313" key="11">
    <source>
        <dbReference type="EMBL" id="QEX21031.1"/>
    </source>
</evidence>
<keyword evidence="12" id="KW-1185">Reference proteome</keyword>
<comment type="catalytic activity">
    <reaction evidence="9">
        <text>S-methyl-5'-thioadenosine + phosphate = 5-(methylsulfanyl)-alpha-D-ribose 1-phosphate + adenine</text>
        <dbReference type="Rhea" id="RHEA:11852"/>
        <dbReference type="ChEBI" id="CHEBI:16708"/>
        <dbReference type="ChEBI" id="CHEBI:17509"/>
        <dbReference type="ChEBI" id="CHEBI:43474"/>
        <dbReference type="ChEBI" id="CHEBI:58533"/>
        <dbReference type="EC" id="2.4.2.28"/>
    </reaction>
    <physiologicalReaction direction="left-to-right" evidence="9">
        <dbReference type="Rhea" id="RHEA:11853"/>
    </physiologicalReaction>
</comment>
<dbReference type="GO" id="GO:0016787">
    <property type="term" value="F:hydrolase activity"/>
    <property type="evidence" value="ECO:0007669"/>
    <property type="project" value="UniProtKB-KW"/>
</dbReference>
<dbReference type="PANTHER" id="PTHR30616">
    <property type="entry name" value="UNCHARACTERIZED PROTEIN YFIH"/>
    <property type="match status" value="1"/>
</dbReference>
<sequence>MVTRSPDPAIAMITLGRLNDLDGVRHGFMTRLGGVSEGLYASLNCGYGSGDDPERVTENRNRALSHADLDGLPLVTCYQVHSAKAVHVTSPWKREEAPQVDAMATDRPGIALGILTADCAPVLLADAKARIVGAAHAGWRGAIGGVVEATLELMVKLGARIDSITAGIGPCIAQRSYEVGPEFPAPFLAQNPQNEDYFAPSRRAGHYLFDLPGYVASRLGAAGVKRVNLAYCDTCAEADRFFSYRRTTLEGQKDYGRLLSLICLEP</sequence>
<evidence type="ECO:0000313" key="12">
    <source>
        <dbReference type="Proteomes" id="UP000325797"/>
    </source>
</evidence>
<dbReference type="Gene3D" id="3.60.140.10">
    <property type="entry name" value="CNF1/YfiH-like putative cysteine hydrolases"/>
    <property type="match status" value="1"/>
</dbReference>
<dbReference type="GO" id="GO:0017061">
    <property type="term" value="F:S-methyl-5-thioadenosine phosphorylase activity"/>
    <property type="evidence" value="ECO:0007669"/>
    <property type="project" value="UniProtKB-EC"/>
</dbReference>
<protein>
    <recommendedName>
        <fullName evidence="10">Purine nucleoside phosphorylase</fullName>
    </recommendedName>
</protein>
<dbReference type="CDD" id="cd16833">
    <property type="entry name" value="YfiH"/>
    <property type="match status" value="1"/>
</dbReference>
<comment type="catalytic activity">
    <reaction evidence="7">
        <text>adenosine + H2O + H(+) = inosine + NH4(+)</text>
        <dbReference type="Rhea" id="RHEA:24408"/>
        <dbReference type="ChEBI" id="CHEBI:15377"/>
        <dbReference type="ChEBI" id="CHEBI:15378"/>
        <dbReference type="ChEBI" id="CHEBI:16335"/>
        <dbReference type="ChEBI" id="CHEBI:17596"/>
        <dbReference type="ChEBI" id="CHEBI:28938"/>
        <dbReference type="EC" id="3.5.4.4"/>
    </reaction>
    <physiologicalReaction direction="left-to-right" evidence="7">
        <dbReference type="Rhea" id="RHEA:24409"/>
    </physiologicalReaction>
</comment>
<dbReference type="InterPro" id="IPR011324">
    <property type="entry name" value="Cytotoxic_necrot_fac-like_cat"/>
</dbReference>
<evidence type="ECO:0000256" key="5">
    <source>
        <dbReference type="ARBA" id="ARBA00022801"/>
    </source>
</evidence>
<dbReference type="Pfam" id="PF02578">
    <property type="entry name" value="Cu-oxidase_4"/>
    <property type="match status" value="1"/>
</dbReference>
<evidence type="ECO:0000256" key="9">
    <source>
        <dbReference type="ARBA" id="ARBA00049893"/>
    </source>
</evidence>
<name>A0A5J6MUU4_9PROT</name>
<dbReference type="InterPro" id="IPR003730">
    <property type="entry name" value="Cu_polyphenol_OxRdtase"/>
</dbReference>
<evidence type="ECO:0000256" key="6">
    <source>
        <dbReference type="ARBA" id="ARBA00022833"/>
    </source>
</evidence>
<keyword evidence="6" id="KW-0862">Zinc</keyword>
<keyword evidence="5" id="KW-0378">Hydrolase</keyword>
<dbReference type="KEGG" id="hadh:FRZ61_09510"/>
<dbReference type="EMBL" id="CP042582">
    <property type="protein sequence ID" value="QEX21031.1"/>
    <property type="molecule type" value="Genomic_DNA"/>
</dbReference>
<gene>
    <name evidence="11" type="ORF">FRZ61_09510</name>
</gene>
<evidence type="ECO:0000256" key="2">
    <source>
        <dbReference type="ARBA" id="ARBA00007353"/>
    </source>
</evidence>
<evidence type="ECO:0000256" key="8">
    <source>
        <dbReference type="ARBA" id="ARBA00048968"/>
    </source>
</evidence>
<keyword evidence="4" id="KW-0479">Metal-binding</keyword>